<dbReference type="RefSeq" id="XP_015960115.1">
    <property type="nucleotide sequence ID" value="XM_016104629.1"/>
</dbReference>
<dbReference type="AlphaFoldDB" id="A0A6P4D2Z7"/>
<keyword evidence="1" id="KW-0175">Coiled coil</keyword>
<gene>
    <name evidence="3" type="primary">LOC107484023</name>
</gene>
<reference evidence="3" key="2">
    <citation type="submission" date="2025-08" db="UniProtKB">
        <authorList>
            <consortium name="RefSeq"/>
        </authorList>
    </citation>
    <scope>IDENTIFICATION</scope>
    <source>
        <tissue evidence="3">Whole plant</tissue>
    </source>
</reference>
<sequence length="195" mass="22772">MASLNSLSTLPSYSRMASSYPEKKMSEEPATDHAITIDDLVDLSIEVLIDIIRGVEKSADYDLVEAALVKREEVLKAALVTTDAELRQAKVEMMAAKFIFEAKKDELEEEVQERRRLKRDLKIEQRKNDVLRRQLDVTEKELKAEIAKRREREKSESFSWHDLERRLDVVEERQEFLLRRSRHPSSQNEDRDGVT</sequence>
<organism evidence="2 3">
    <name type="scientific">Arachis duranensis</name>
    <name type="common">Wild peanut</name>
    <dbReference type="NCBI Taxonomy" id="130453"/>
    <lineage>
        <taxon>Eukaryota</taxon>
        <taxon>Viridiplantae</taxon>
        <taxon>Streptophyta</taxon>
        <taxon>Embryophyta</taxon>
        <taxon>Tracheophyta</taxon>
        <taxon>Spermatophyta</taxon>
        <taxon>Magnoliopsida</taxon>
        <taxon>eudicotyledons</taxon>
        <taxon>Gunneridae</taxon>
        <taxon>Pentapetalae</taxon>
        <taxon>rosids</taxon>
        <taxon>fabids</taxon>
        <taxon>Fabales</taxon>
        <taxon>Fabaceae</taxon>
        <taxon>Papilionoideae</taxon>
        <taxon>50 kb inversion clade</taxon>
        <taxon>dalbergioids sensu lato</taxon>
        <taxon>Dalbergieae</taxon>
        <taxon>Pterocarpus clade</taxon>
        <taxon>Arachis</taxon>
    </lineage>
</organism>
<proteinExistence type="predicted"/>
<dbReference type="KEGG" id="adu:107484023"/>
<dbReference type="GeneID" id="107484023"/>
<protein>
    <submittedName>
        <fullName evidence="3">Uncharacterized protein LOC107484023</fullName>
    </submittedName>
</protein>
<keyword evidence="2" id="KW-1185">Reference proteome</keyword>
<reference evidence="2" key="1">
    <citation type="journal article" date="2016" name="Nat. Genet.">
        <title>The genome sequences of Arachis duranensis and Arachis ipaensis, the diploid ancestors of cultivated peanut.</title>
        <authorList>
            <person name="Bertioli D.J."/>
            <person name="Cannon S.B."/>
            <person name="Froenicke L."/>
            <person name="Huang G."/>
            <person name="Farmer A.D."/>
            <person name="Cannon E.K."/>
            <person name="Liu X."/>
            <person name="Gao D."/>
            <person name="Clevenger J."/>
            <person name="Dash S."/>
            <person name="Ren L."/>
            <person name="Moretzsohn M.C."/>
            <person name="Shirasawa K."/>
            <person name="Huang W."/>
            <person name="Vidigal B."/>
            <person name="Abernathy B."/>
            <person name="Chu Y."/>
            <person name="Niederhuth C.E."/>
            <person name="Umale P."/>
            <person name="Araujo A.C."/>
            <person name="Kozik A."/>
            <person name="Kim K.D."/>
            <person name="Burow M.D."/>
            <person name="Varshney R.K."/>
            <person name="Wang X."/>
            <person name="Zhang X."/>
            <person name="Barkley N."/>
            <person name="Guimaraes P.M."/>
            <person name="Isobe S."/>
            <person name="Guo B."/>
            <person name="Liao B."/>
            <person name="Stalker H.T."/>
            <person name="Schmitz R.J."/>
            <person name="Scheffler B.E."/>
            <person name="Leal-Bertioli S.C."/>
            <person name="Xun X."/>
            <person name="Jackson S.A."/>
            <person name="Michelmore R."/>
            <person name="Ozias-Akins P."/>
        </authorList>
    </citation>
    <scope>NUCLEOTIDE SEQUENCE [LARGE SCALE GENOMIC DNA]</scope>
    <source>
        <strain evidence="2">cv. V14167</strain>
    </source>
</reference>
<evidence type="ECO:0000256" key="1">
    <source>
        <dbReference type="SAM" id="Coils"/>
    </source>
</evidence>
<accession>A0A6P4D2Z7</accession>
<evidence type="ECO:0000313" key="2">
    <source>
        <dbReference type="Proteomes" id="UP000515211"/>
    </source>
</evidence>
<feature type="coiled-coil region" evidence="1">
    <location>
        <begin position="100"/>
        <end position="148"/>
    </location>
</feature>
<dbReference type="Proteomes" id="UP000515211">
    <property type="component" value="Chromosome 4"/>
</dbReference>
<evidence type="ECO:0000313" key="3">
    <source>
        <dbReference type="RefSeq" id="XP_015960115.1"/>
    </source>
</evidence>
<name>A0A6P4D2Z7_ARADU</name>